<dbReference type="PANTHER" id="PTHR35046">
    <property type="entry name" value="ZINC KNUCKLE (CCHC-TYPE) FAMILY PROTEIN"/>
    <property type="match status" value="1"/>
</dbReference>
<dbReference type="AlphaFoldDB" id="A0A151UE81"/>
<keyword evidence="3" id="KW-1185">Reference proteome</keyword>
<proteinExistence type="predicted"/>
<accession>A0A151UE81</accession>
<dbReference type="Proteomes" id="UP000075243">
    <property type="component" value="Unassembled WGS sequence"/>
</dbReference>
<dbReference type="EMBL" id="AGCT01027495">
    <property type="protein sequence ID" value="KYP77617.1"/>
    <property type="molecule type" value="Genomic_DNA"/>
</dbReference>
<dbReference type="OMA" id="SIGRYNG"/>
<dbReference type="PANTHER" id="PTHR35046:SF9">
    <property type="entry name" value="RNA-DIRECTED DNA POLYMERASE"/>
    <property type="match status" value="1"/>
</dbReference>
<gene>
    <name evidence="2" type="ORF">KK1_047668</name>
</gene>
<feature type="compositionally biased region" description="Basic and acidic residues" evidence="1">
    <location>
        <begin position="81"/>
        <end position="93"/>
    </location>
</feature>
<comment type="caution">
    <text evidence="2">The sequence shown here is derived from an EMBL/GenBank/DDBJ whole genome shotgun (WGS) entry which is preliminary data.</text>
</comment>
<dbReference type="Gramene" id="C.cajan_46248.t">
    <property type="protein sequence ID" value="C.cajan_46248.t"/>
    <property type="gene ID" value="C.cajan_46248"/>
</dbReference>
<evidence type="ECO:0000313" key="3">
    <source>
        <dbReference type="Proteomes" id="UP000075243"/>
    </source>
</evidence>
<reference evidence="2" key="1">
    <citation type="journal article" date="2012" name="Nat. Biotechnol.">
        <title>Draft genome sequence of pigeonpea (Cajanus cajan), an orphan legume crop of resource-poor farmers.</title>
        <authorList>
            <person name="Varshney R.K."/>
            <person name="Chen W."/>
            <person name="Li Y."/>
            <person name="Bharti A.K."/>
            <person name="Saxena R.K."/>
            <person name="Schlueter J.A."/>
            <person name="Donoghue M.T."/>
            <person name="Azam S."/>
            <person name="Fan G."/>
            <person name="Whaley A.M."/>
            <person name="Farmer A.D."/>
            <person name="Sheridan J."/>
            <person name="Iwata A."/>
            <person name="Tuteja R."/>
            <person name="Penmetsa R.V."/>
            <person name="Wu W."/>
            <person name="Upadhyaya H.D."/>
            <person name="Yang S.P."/>
            <person name="Shah T."/>
            <person name="Saxena K.B."/>
            <person name="Michael T."/>
            <person name="McCombie W.R."/>
            <person name="Yang B."/>
            <person name="Zhang G."/>
            <person name="Yang H."/>
            <person name="Wang J."/>
            <person name="Spillane C."/>
            <person name="Cook D.R."/>
            <person name="May G.D."/>
            <person name="Xu X."/>
            <person name="Jackson S.A."/>
        </authorList>
    </citation>
    <scope>NUCLEOTIDE SEQUENCE [LARGE SCALE GENOMIC DNA]</scope>
</reference>
<name>A0A151UE81_CAJCA</name>
<sequence>MVSQQVEVCFSIGRYNGRVLCDVVPMEASHILLERPWKYDIKEIHDGFTNKISFKHNDQKIVLKPLSPREVCEDQIKMREKRVQEKREKSETPKKHRKKRSETLEGKSETLDSKSEISEVKLSGIKSILQEFQDVFPKEVPRGLPPLRGIEHHIDLIPGASLPNKLAYRSNPQETKEIQAQVEELVNKGWV</sequence>
<organism evidence="2 3">
    <name type="scientific">Cajanus cajan</name>
    <name type="common">Pigeon pea</name>
    <name type="synonym">Cajanus indicus</name>
    <dbReference type="NCBI Taxonomy" id="3821"/>
    <lineage>
        <taxon>Eukaryota</taxon>
        <taxon>Viridiplantae</taxon>
        <taxon>Streptophyta</taxon>
        <taxon>Embryophyta</taxon>
        <taxon>Tracheophyta</taxon>
        <taxon>Spermatophyta</taxon>
        <taxon>Magnoliopsida</taxon>
        <taxon>eudicotyledons</taxon>
        <taxon>Gunneridae</taxon>
        <taxon>Pentapetalae</taxon>
        <taxon>rosids</taxon>
        <taxon>fabids</taxon>
        <taxon>Fabales</taxon>
        <taxon>Fabaceae</taxon>
        <taxon>Papilionoideae</taxon>
        <taxon>50 kb inversion clade</taxon>
        <taxon>NPAAA clade</taxon>
        <taxon>indigoferoid/millettioid clade</taxon>
        <taxon>Phaseoleae</taxon>
        <taxon>Cajanus</taxon>
    </lineage>
</organism>
<protein>
    <recommendedName>
        <fullName evidence="4">Transposon Ty3-I Gag-Pol polyprotein</fullName>
    </recommendedName>
</protein>
<dbReference type="Gene3D" id="3.10.10.10">
    <property type="entry name" value="HIV Type 1 Reverse Transcriptase, subunit A, domain 1"/>
    <property type="match status" value="1"/>
</dbReference>
<dbReference type="InterPro" id="IPR043502">
    <property type="entry name" value="DNA/RNA_pol_sf"/>
</dbReference>
<evidence type="ECO:0000256" key="1">
    <source>
        <dbReference type="SAM" id="MobiDB-lite"/>
    </source>
</evidence>
<feature type="compositionally biased region" description="Basic and acidic residues" evidence="1">
    <location>
        <begin position="101"/>
        <end position="113"/>
    </location>
</feature>
<dbReference type="SUPFAM" id="SSF56672">
    <property type="entry name" value="DNA/RNA polymerases"/>
    <property type="match status" value="1"/>
</dbReference>
<evidence type="ECO:0008006" key="4">
    <source>
        <dbReference type="Google" id="ProtNLM"/>
    </source>
</evidence>
<feature type="region of interest" description="Disordered" evidence="1">
    <location>
        <begin position="81"/>
        <end position="113"/>
    </location>
</feature>
<evidence type="ECO:0000313" key="2">
    <source>
        <dbReference type="EMBL" id="KYP77617.1"/>
    </source>
</evidence>